<dbReference type="GO" id="GO:0046872">
    <property type="term" value="F:metal ion binding"/>
    <property type="evidence" value="ECO:0007669"/>
    <property type="project" value="UniProtKB-KW"/>
</dbReference>
<evidence type="ECO:0000313" key="6">
    <source>
        <dbReference type="EMBL" id="RII37353.1"/>
    </source>
</evidence>
<dbReference type="RefSeq" id="WP_119400460.1">
    <property type="nucleotide sequence ID" value="NZ_QWJJ01000018.1"/>
</dbReference>
<dbReference type="GO" id="GO:0016491">
    <property type="term" value="F:oxidoreductase activity"/>
    <property type="evidence" value="ECO:0007669"/>
    <property type="project" value="UniProtKB-KW"/>
</dbReference>
<dbReference type="InterPro" id="IPR036188">
    <property type="entry name" value="FAD/NAD-bd_sf"/>
</dbReference>
<dbReference type="SUPFAM" id="SSF51905">
    <property type="entry name" value="FAD/NAD(P)-binding domain"/>
    <property type="match status" value="1"/>
</dbReference>
<keyword evidence="1" id="KW-0004">4Fe-4S</keyword>
<keyword evidence="2" id="KW-0479">Metal-binding</keyword>
<evidence type="ECO:0000313" key="7">
    <source>
        <dbReference type="Proteomes" id="UP000265848"/>
    </source>
</evidence>
<dbReference type="PANTHER" id="PTHR43498:SF1">
    <property type="entry name" value="COB--COM HETERODISULFIDE REDUCTASE IRON-SULFUR SUBUNIT A"/>
    <property type="match status" value="1"/>
</dbReference>
<name>A0A399IW10_9RHOB</name>
<reference evidence="6 7" key="1">
    <citation type="submission" date="2018-08" db="EMBL/GenBank/DDBJ databases">
        <title>Pseudooceanicola sediminis CY03 in the family Rhodobacteracea.</title>
        <authorList>
            <person name="Zhang Y.-J."/>
        </authorList>
    </citation>
    <scope>NUCLEOTIDE SEQUENCE [LARGE SCALE GENOMIC DNA]</scope>
    <source>
        <strain evidence="6 7">CY03</strain>
    </source>
</reference>
<evidence type="ECO:0000256" key="4">
    <source>
        <dbReference type="ARBA" id="ARBA00023004"/>
    </source>
</evidence>
<accession>A0A399IW10</accession>
<evidence type="ECO:0000256" key="2">
    <source>
        <dbReference type="ARBA" id="ARBA00022723"/>
    </source>
</evidence>
<keyword evidence="3" id="KW-0560">Oxidoreductase</keyword>
<dbReference type="Pfam" id="PF12831">
    <property type="entry name" value="FAD_oxidored"/>
    <property type="match status" value="1"/>
</dbReference>
<keyword evidence="7" id="KW-1185">Reference proteome</keyword>
<dbReference type="Gene3D" id="3.50.50.60">
    <property type="entry name" value="FAD/NAD(P)-binding domain"/>
    <property type="match status" value="1"/>
</dbReference>
<proteinExistence type="predicted"/>
<evidence type="ECO:0000256" key="1">
    <source>
        <dbReference type="ARBA" id="ARBA00022485"/>
    </source>
</evidence>
<keyword evidence="4" id="KW-0408">Iron</keyword>
<dbReference type="PANTHER" id="PTHR43498">
    <property type="entry name" value="FERREDOXIN:COB-COM HETERODISULFIDE REDUCTASE SUBUNIT A"/>
    <property type="match status" value="1"/>
</dbReference>
<organism evidence="6 7">
    <name type="scientific">Pseudooceanicola sediminis</name>
    <dbReference type="NCBI Taxonomy" id="2211117"/>
    <lineage>
        <taxon>Bacteria</taxon>
        <taxon>Pseudomonadati</taxon>
        <taxon>Pseudomonadota</taxon>
        <taxon>Alphaproteobacteria</taxon>
        <taxon>Rhodobacterales</taxon>
        <taxon>Paracoccaceae</taxon>
        <taxon>Pseudooceanicola</taxon>
    </lineage>
</organism>
<sequence>MSRKIESEYDVIVAGGGAGGIGAALGAARAGAKVCLVEKYGFLGGAATTSQVLAYCGFFQQGAEPVEAVGGAGALVLDAMRAIGMDGRAHCSETTGNWIILLNPEGLKLALDRVLADHGVDVLLHSRVAAATRTAQRIESVTVAGMEGRRRIAAEGFVDATGDANLSLVSGVQMREGDDKGHLQAVSAPIRVGGLDPSIPIEREAVKAAIRAYNKTGRYPVTRTDGGIYTLVPGSGELWWMVIDLPLPDLGSASFTRAEQLARAMAHDYVEMLRTHVPGCANCYLAQTGPQIGVRESRHPAARYEMTAQDLASGRQRPDSVARAAWPAELHGEAGKPVYYSVGGPGYASIPLDSLRVRGLENLLLAGRVIGADPVAYGSVRVMGTAFATGEAAGIAAAAPDMATGEEVAETVRRLGGLT</sequence>
<protein>
    <submittedName>
        <fullName evidence="6">FAD-dependent oxidoreductase</fullName>
    </submittedName>
</protein>
<dbReference type="EMBL" id="QWJJ01000018">
    <property type="protein sequence ID" value="RII37353.1"/>
    <property type="molecule type" value="Genomic_DNA"/>
</dbReference>
<keyword evidence="5" id="KW-0411">Iron-sulfur</keyword>
<dbReference type="GO" id="GO:0051539">
    <property type="term" value="F:4 iron, 4 sulfur cluster binding"/>
    <property type="evidence" value="ECO:0007669"/>
    <property type="project" value="UniProtKB-KW"/>
</dbReference>
<evidence type="ECO:0000256" key="5">
    <source>
        <dbReference type="ARBA" id="ARBA00023014"/>
    </source>
</evidence>
<comment type="caution">
    <text evidence="6">The sequence shown here is derived from an EMBL/GenBank/DDBJ whole genome shotgun (WGS) entry which is preliminary data.</text>
</comment>
<dbReference type="OrthoDB" id="9777740at2"/>
<dbReference type="Proteomes" id="UP000265848">
    <property type="component" value="Unassembled WGS sequence"/>
</dbReference>
<evidence type="ECO:0000256" key="3">
    <source>
        <dbReference type="ARBA" id="ARBA00023002"/>
    </source>
</evidence>
<dbReference type="InterPro" id="IPR039650">
    <property type="entry name" value="HdrA-like"/>
</dbReference>
<gene>
    <name evidence="6" type="ORF">DL237_17850</name>
</gene>
<dbReference type="AlphaFoldDB" id="A0A399IW10"/>